<dbReference type="EMBL" id="JAPXIC010000052">
    <property type="protein sequence ID" value="MCZ4719154.1"/>
    <property type="molecule type" value="Genomic_DNA"/>
</dbReference>
<dbReference type="PANTHER" id="PTHR38471">
    <property type="entry name" value="FOUR HELIX BUNDLE PROTEIN"/>
    <property type="match status" value="1"/>
</dbReference>
<dbReference type="InterPro" id="IPR036583">
    <property type="entry name" value="23S_rRNA_IVS_sf"/>
</dbReference>
<dbReference type="PANTHER" id="PTHR38471:SF2">
    <property type="entry name" value="FOUR HELIX BUNDLE PROTEIN"/>
    <property type="match status" value="1"/>
</dbReference>
<name>A0AAP3HCX9_LEGPN</name>
<dbReference type="NCBIfam" id="TIGR02436">
    <property type="entry name" value="four helix bundle protein"/>
    <property type="match status" value="1"/>
</dbReference>
<proteinExistence type="predicted"/>
<sequence length="110" mass="12321">QRAGSSIAQNIAEGSGEYARYEKHRFYRMAKRSATECAVVLDSARKLSLIQTKKISDARNLLLGILSMLIKMVKSVLKTRAETTISLGTPTYWFCSILSSTEYKCITTIH</sequence>
<dbReference type="Gene3D" id="1.20.1440.60">
    <property type="entry name" value="23S rRNA-intervening sequence"/>
    <property type="match status" value="1"/>
</dbReference>
<dbReference type="Pfam" id="PF05635">
    <property type="entry name" value="23S_rRNA_IVP"/>
    <property type="match status" value="1"/>
</dbReference>
<dbReference type="Proteomes" id="UP001071279">
    <property type="component" value="Unassembled WGS sequence"/>
</dbReference>
<organism evidence="1 2">
    <name type="scientific">Legionella pneumophila</name>
    <dbReference type="NCBI Taxonomy" id="446"/>
    <lineage>
        <taxon>Bacteria</taxon>
        <taxon>Pseudomonadati</taxon>
        <taxon>Pseudomonadota</taxon>
        <taxon>Gammaproteobacteria</taxon>
        <taxon>Legionellales</taxon>
        <taxon>Legionellaceae</taxon>
        <taxon>Legionella</taxon>
    </lineage>
</organism>
<evidence type="ECO:0000313" key="2">
    <source>
        <dbReference type="Proteomes" id="UP001071279"/>
    </source>
</evidence>
<dbReference type="SUPFAM" id="SSF158446">
    <property type="entry name" value="IVS-encoded protein-like"/>
    <property type="match status" value="1"/>
</dbReference>
<accession>A0AAP3HCX9</accession>
<evidence type="ECO:0000313" key="1">
    <source>
        <dbReference type="EMBL" id="MCZ4719154.1"/>
    </source>
</evidence>
<dbReference type="AlphaFoldDB" id="A0AAP3HCX9"/>
<dbReference type="RefSeq" id="WP_269565373.1">
    <property type="nucleotide sequence ID" value="NZ_JAPXIA010000033.1"/>
</dbReference>
<feature type="non-terminal residue" evidence="1">
    <location>
        <position position="1"/>
    </location>
</feature>
<reference evidence="1" key="1">
    <citation type="submission" date="2022-12" db="EMBL/GenBank/DDBJ databases">
        <title>Comparative genomics of Legionella pneumophila isolates from the West Bank and Germany support molecular epidemiology of Legionnaires disease.</title>
        <authorList>
            <person name="Zayed A.R."/>
            <person name="Bitar D.M."/>
            <person name="Steinert M."/>
            <person name="Lueck C."/>
            <person name="Brettar I."/>
            <person name="Hoefle M.G."/>
            <person name="Bunk B."/>
        </authorList>
    </citation>
    <scope>NUCLEOTIDE SEQUENCE</scope>
    <source>
        <strain evidence="1">H23</strain>
    </source>
</reference>
<dbReference type="InterPro" id="IPR012657">
    <property type="entry name" value="23S_rRNA-intervening_sequence"/>
</dbReference>
<gene>
    <name evidence="1" type="ORF">O6C86_07960</name>
</gene>
<comment type="caution">
    <text evidence="1">The sequence shown here is derived from an EMBL/GenBank/DDBJ whole genome shotgun (WGS) entry which is preliminary data.</text>
</comment>
<protein>
    <submittedName>
        <fullName evidence="1">Four helix bundle protein</fullName>
    </submittedName>
</protein>